<dbReference type="GO" id="GO:0003677">
    <property type="term" value="F:DNA binding"/>
    <property type="evidence" value="ECO:0007669"/>
    <property type="project" value="UniProtKB-KW"/>
</dbReference>
<reference evidence="6 7" key="1">
    <citation type="submission" date="2019-12" db="EMBL/GenBank/DDBJ databases">
        <authorList>
            <person name="Zhang Y.-J."/>
        </authorList>
    </citation>
    <scope>NUCLEOTIDE SEQUENCE [LARGE SCALE GENOMIC DNA]</scope>
    <source>
        <strain evidence="6 7">H18S-6</strain>
    </source>
</reference>
<proteinExistence type="inferred from homology"/>
<dbReference type="InterPro" id="IPR036390">
    <property type="entry name" value="WH_DNA-bd_sf"/>
</dbReference>
<protein>
    <submittedName>
        <fullName evidence="6">LysR family transcriptional regulator</fullName>
    </submittedName>
</protein>
<dbReference type="CDD" id="cd08422">
    <property type="entry name" value="PBP2_CrgA_like"/>
    <property type="match status" value="1"/>
</dbReference>
<dbReference type="PANTHER" id="PTHR30537:SF5">
    <property type="entry name" value="HTH-TYPE TRANSCRIPTIONAL ACTIVATOR TTDR-RELATED"/>
    <property type="match status" value="1"/>
</dbReference>
<dbReference type="InterPro" id="IPR058163">
    <property type="entry name" value="LysR-type_TF_proteobact-type"/>
</dbReference>
<evidence type="ECO:0000256" key="3">
    <source>
        <dbReference type="ARBA" id="ARBA00023125"/>
    </source>
</evidence>
<keyword evidence="2" id="KW-0805">Transcription regulation</keyword>
<organism evidence="6 7">
    <name type="scientific">Parasedimentitalea maritima</name>
    <dbReference type="NCBI Taxonomy" id="2578117"/>
    <lineage>
        <taxon>Bacteria</taxon>
        <taxon>Pseudomonadati</taxon>
        <taxon>Pseudomonadota</taxon>
        <taxon>Alphaproteobacteria</taxon>
        <taxon>Rhodobacterales</taxon>
        <taxon>Paracoccaceae</taxon>
        <taxon>Parasedimentitalea</taxon>
    </lineage>
</organism>
<gene>
    <name evidence="6" type="ORF">GP644_03020</name>
</gene>
<dbReference type="SUPFAM" id="SSF46785">
    <property type="entry name" value="Winged helix' DNA-binding domain"/>
    <property type="match status" value="1"/>
</dbReference>
<evidence type="ECO:0000256" key="2">
    <source>
        <dbReference type="ARBA" id="ARBA00023015"/>
    </source>
</evidence>
<dbReference type="GO" id="GO:0003700">
    <property type="term" value="F:DNA-binding transcription factor activity"/>
    <property type="evidence" value="ECO:0007669"/>
    <property type="project" value="InterPro"/>
</dbReference>
<accession>A0A6A4RP61</accession>
<dbReference type="EMBL" id="WSFO01000001">
    <property type="protein sequence ID" value="KAE9632761.1"/>
    <property type="molecule type" value="Genomic_DNA"/>
</dbReference>
<comment type="caution">
    <text evidence="6">The sequence shown here is derived from an EMBL/GenBank/DDBJ whole genome shotgun (WGS) entry which is preliminary data.</text>
</comment>
<evidence type="ECO:0000259" key="5">
    <source>
        <dbReference type="PROSITE" id="PS50931"/>
    </source>
</evidence>
<dbReference type="InterPro" id="IPR005119">
    <property type="entry name" value="LysR_subst-bd"/>
</dbReference>
<evidence type="ECO:0000313" key="6">
    <source>
        <dbReference type="EMBL" id="KAE9632761.1"/>
    </source>
</evidence>
<dbReference type="Proteomes" id="UP000441586">
    <property type="component" value="Unassembled WGS sequence"/>
</dbReference>
<keyword evidence="3" id="KW-0238">DNA-binding</keyword>
<sequence>MDLSTLNTLLLVAQQGSLAGAARVLDLDPSSVSRTLAAAEAELGLRIFQRSTRRLNLTEEGESYLTRIAPLVQELELANEEAQSQRQHPVGLLRISASVAFGQVCMLPLLPQFQAELPGIQLDLHLSDLNVDLVGEGIDIAIRLAPAPKGDLIGTRLKGARYHVCAAPEYLTRGPAPEHPSDLAHIDCLRLSLPEYRSCWQFRDPQGGQIEVDVDGSLIISNPLALREAARLGLGPTLLADWLVADDLATGQLVDLFPNWQATATTFETGVWALYPSRSYLPARVRAGLDFFKAHL</sequence>
<dbReference type="RefSeq" id="WP_158976933.1">
    <property type="nucleotide sequence ID" value="NZ_WSFO01000001.1"/>
</dbReference>
<dbReference type="Gene3D" id="1.10.10.10">
    <property type="entry name" value="Winged helix-like DNA-binding domain superfamily/Winged helix DNA-binding domain"/>
    <property type="match status" value="1"/>
</dbReference>
<dbReference type="Pfam" id="PF03466">
    <property type="entry name" value="LysR_substrate"/>
    <property type="match status" value="1"/>
</dbReference>
<dbReference type="PANTHER" id="PTHR30537">
    <property type="entry name" value="HTH-TYPE TRANSCRIPTIONAL REGULATOR"/>
    <property type="match status" value="1"/>
</dbReference>
<feature type="domain" description="HTH lysR-type" evidence="5">
    <location>
        <begin position="1"/>
        <end position="58"/>
    </location>
</feature>
<comment type="similarity">
    <text evidence="1">Belongs to the LysR transcriptional regulatory family.</text>
</comment>
<dbReference type="InterPro" id="IPR036388">
    <property type="entry name" value="WH-like_DNA-bd_sf"/>
</dbReference>
<dbReference type="Pfam" id="PF00126">
    <property type="entry name" value="HTH_1"/>
    <property type="match status" value="1"/>
</dbReference>
<evidence type="ECO:0000256" key="4">
    <source>
        <dbReference type="ARBA" id="ARBA00023163"/>
    </source>
</evidence>
<dbReference type="AlphaFoldDB" id="A0A6A4RP61"/>
<evidence type="ECO:0000256" key="1">
    <source>
        <dbReference type="ARBA" id="ARBA00009437"/>
    </source>
</evidence>
<dbReference type="Gene3D" id="3.40.190.290">
    <property type="match status" value="1"/>
</dbReference>
<dbReference type="InterPro" id="IPR000847">
    <property type="entry name" value="LysR_HTH_N"/>
</dbReference>
<dbReference type="PROSITE" id="PS50931">
    <property type="entry name" value="HTH_LYSR"/>
    <property type="match status" value="1"/>
</dbReference>
<name>A0A6A4RP61_9RHOB</name>
<keyword evidence="4" id="KW-0804">Transcription</keyword>
<evidence type="ECO:0000313" key="7">
    <source>
        <dbReference type="Proteomes" id="UP000441586"/>
    </source>
</evidence>
<dbReference type="SUPFAM" id="SSF53850">
    <property type="entry name" value="Periplasmic binding protein-like II"/>
    <property type="match status" value="1"/>
</dbReference>